<dbReference type="Proteomes" id="UP001211894">
    <property type="component" value="Unassembled WGS sequence"/>
</dbReference>
<organism evidence="1 2">
    <name type="scientific">Bacillus changyiensis</name>
    <dbReference type="NCBI Taxonomy" id="3004103"/>
    <lineage>
        <taxon>Bacteria</taxon>
        <taxon>Bacillati</taxon>
        <taxon>Bacillota</taxon>
        <taxon>Bacilli</taxon>
        <taxon>Bacillales</taxon>
        <taxon>Bacillaceae</taxon>
        <taxon>Bacillus</taxon>
    </lineage>
</organism>
<protein>
    <submittedName>
        <fullName evidence="1">Uncharacterized protein</fullName>
    </submittedName>
</protein>
<evidence type="ECO:0000313" key="2">
    <source>
        <dbReference type="Proteomes" id="UP001211894"/>
    </source>
</evidence>
<sequence length="503" mass="56208">MAKDVKYDPADWQAMKTHLDQFTGGRNKDYSGARKDFLELNEIMEDIESTISELDSDNCIHFTHISQENNINNLFDDYEKLADFSLKAGDLVATNIDKPFYNKIDAFADKMKGLSIHRYTTKNRLNAKETTTVGYGDHKDSVQTEKAEINYSDIVSNSQQFTEILEVEYNEFIKRNPNVELSQSDFTKAVVSKRGFEYKSISDVQKEQEMWRDLLITGAVVIVYATAAILCPPAAGTILTVASGTAGSAHIRSAIEGEDWGTHRKLDDGEKFERFTYGVLELAPTAFAFKNAKYLQFSNELSDVEKAKDIAEAMNKSGQLSSYQLNMVGKGVGEGTGNLRQISSGGLRNEIELTNAQKSELVDYAKSLGFPEENIVFRDSWNTGMMYDRLYINTDVLPGQSPGIGTLSANSRVSGKATIAHEIVGHYEAYANGKAFNLYDIDPVTYARNFALDEAQASIRAARFSPDLTSTERMTLLRDAITRLKNGGLRIRDVKDELFIQSR</sequence>
<evidence type="ECO:0000313" key="1">
    <source>
        <dbReference type="EMBL" id="MDA7028108.1"/>
    </source>
</evidence>
<name>A0ABT4X767_9BACI</name>
<dbReference type="RefSeq" id="WP_271341920.1">
    <property type="nucleotide sequence ID" value="NZ_JAQKAB010000012.1"/>
</dbReference>
<reference evidence="1 2" key="1">
    <citation type="submission" date="2023-01" db="EMBL/GenBank/DDBJ databases">
        <title>Bacillus changyiensis sp. nov., isolated from a coastal deposit.</title>
        <authorList>
            <person name="Xiao G."/>
            <person name="Lai Q."/>
            <person name="Hu Z."/>
            <person name="Shao Z."/>
        </authorList>
    </citation>
    <scope>NUCLEOTIDE SEQUENCE [LARGE SCALE GENOMIC DNA]</scope>
    <source>
        <strain evidence="1 2">CLL-7-23</strain>
    </source>
</reference>
<keyword evidence="2" id="KW-1185">Reference proteome</keyword>
<comment type="caution">
    <text evidence="1">The sequence shown here is derived from an EMBL/GenBank/DDBJ whole genome shotgun (WGS) entry which is preliminary data.</text>
</comment>
<gene>
    <name evidence="1" type="ORF">PJ311_16155</name>
</gene>
<proteinExistence type="predicted"/>
<accession>A0ABT4X767</accession>
<dbReference type="EMBL" id="JAQKAB010000012">
    <property type="protein sequence ID" value="MDA7028108.1"/>
    <property type="molecule type" value="Genomic_DNA"/>
</dbReference>